<evidence type="ECO:0000313" key="1">
    <source>
        <dbReference type="EMBL" id="QLB50253.1"/>
    </source>
</evidence>
<name>A0A7H8V1G7_STRSA</name>
<organism evidence="1 2">
    <name type="scientific">Streptococcus sanguinis</name>
    <dbReference type="NCBI Taxonomy" id="1305"/>
    <lineage>
        <taxon>Bacteria</taxon>
        <taxon>Bacillati</taxon>
        <taxon>Bacillota</taxon>
        <taxon>Bacilli</taxon>
        <taxon>Lactobacillales</taxon>
        <taxon>Streptococcaceae</taxon>
        <taxon>Streptococcus</taxon>
    </lineage>
</organism>
<dbReference type="Proteomes" id="UP000509535">
    <property type="component" value="Chromosome"/>
</dbReference>
<dbReference type="EMBL" id="CP040798">
    <property type="protein sequence ID" value="QLB50253.1"/>
    <property type="molecule type" value="Genomic_DNA"/>
</dbReference>
<dbReference type="AlphaFoldDB" id="A0A7H8V1G7"/>
<proteinExistence type="predicted"/>
<accession>A0A7H8V1G7</accession>
<sequence>MVNILKKIKTKTYNNKDLISNIDLNPIVSYHIIKEIVNSDIYDVDVINKLKEISVRLSMEDSVLGPICLGHMSLATLRKLGIDLRETETGSAISDYDWGLVDKFYNENGW</sequence>
<protein>
    <submittedName>
        <fullName evidence="1">Uncharacterized protein</fullName>
    </submittedName>
</protein>
<dbReference type="RefSeq" id="WP_061412902.1">
    <property type="nucleotide sequence ID" value="NZ_CP040798.1"/>
</dbReference>
<reference evidence="1 2" key="1">
    <citation type="submission" date="2019-06" db="EMBL/GenBank/DDBJ databases">
        <title>The organization of the Streptococcus sanguinis genomes.</title>
        <authorList>
            <person name="Wang H.Y."/>
            <person name="Chen Y.Y.M."/>
            <person name="Wu C.H."/>
        </authorList>
    </citation>
    <scope>NUCLEOTIDE SEQUENCE [LARGE SCALE GENOMIC DNA]</scope>
    <source>
        <strain evidence="1 2">CGMH058</strain>
    </source>
</reference>
<gene>
    <name evidence="1" type="ORF">FDP16_06840</name>
</gene>
<evidence type="ECO:0000313" key="2">
    <source>
        <dbReference type="Proteomes" id="UP000509535"/>
    </source>
</evidence>